<evidence type="ECO:0000313" key="3">
    <source>
        <dbReference type="Proteomes" id="UP000729402"/>
    </source>
</evidence>
<reference evidence="2" key="2">
    <citation type="submission" date="2021-02" db="EMBL/GenBank/DDBJ databases">
        <authorList>
            <person name="Kimball J.A."/>
            <person name="Haas M.W."/>
            <person name="Macchietto M."/>
            <person name="Kono T."/>
            <person name="Duquette J."/>
            <person name="Shao M."/>
        </authorList>
    </citation>
    <scope>NUCLEOTIDE SEQUENCE</scope>
    <source>
        <tissue evidence="2">Fresh leaf tissue</tissue>
    </source>
</reference>
<feature type="region of interest" description="Disordered" evidence="1">
    <location>
        <begin position="42"/>
        <end position="80"/>
    </location>
</feature>
<organism evidence="2 3">
    <name type="scientific">Zizania palustris</name>
    <name type="common">Northern wild rice</name>
    <dbReference type="NCBI Taxonomy" id="103762"/>
    <lineage>
        <taxon>Eukaryota</taxon>
        <taxon>Viridiplantae</taxon>
        <taxon>Streptophyta</taxon>
        <taxon>Embryophyta</taxon>
        <taxon>Tracheophyta</taxon>
        <taxon>Spermatophyta</taxon>
        <taxon>Magnoliopsida</taxon>
        <taxon>Liliopsida</taxon>
        <taxon>Poales</taxon>
        <taxon>Poaceae</taxon>
        <taxon>BOP clade</taxon>
        <taxon>Oryzoideae</taxon>
        <taxon>Oryzeae</taxon>
        <taxon>Zizaniinae</taxon>
        <taxon>Zizania</taxon>
    </lineage>
</organism>
<proteinExistence type="predicted"/>
<accession>A0A8J5WYX4</accession>
<comment type="caution">
    <text evidence="2">The sequence shown here is derived from an EMBL/GenBank/DDBJ whole genome shotgun (WGS) entry which is preliminary data.</text>
</comment>
<evidence type="ECO:0000256" key="1">
    <source>
        <dbReference type="SAM" id="MobiDB-lite"/>
    </source>
</evidence>
<dbReference type="EMBL" id="JAAALK010000079">
    <property type="protein sequence ID" value="KAG8100636.1"/>
    <property type="molecule type" value="Genomic_DNA"/>
</dbReference>
<dbReference type="Proteomes" id="UP000729402">
    <property type="component" value="Unassembled WGS sequence"/>
</dbReference>
<reference evidence="2" key="1">
    <citation type="journal article" date="2021" name="bioRxiv">
        <title>Whole Genome Assembly and Annotation of Northern Wild Rice, Zizania palustris L., Supports a Whole Genome Duplication in the Zizania Genus.</title>
        <authorList>
            <person name="Haas M."/>
            <person name="Kono T."/>
            <person name="Macchietto M."/>
            <person name="Millas R."/>
            <person name="McGilp L."/>
            <person name="Shao M."/>
            <person name="Duquette J."/>
            <person name="Hirsch C.N."/>
            <person name="Kimball J."/>
        </authorList>
    </citation>
    <scope>NUCLEOTIDE SEQUENCE</scope>
    <source>
        <tissue evidence="2">Fresh leaf tissue</tissue>
    </source>
</reference>
<dbReference type="AlphaFoldDB" id="A0A8J5WYX4"/>
<protein>
    <submittedName>
        <fullName evidence="2">Uncharacterized protein</fullName>
    </submittedName>
</protein>
<sequence length="80" mass="8350">MTMFVPTVELMQVLVDLQQAVVGLSAYLGLTPVASTPSSFPHGATGFPIVSSPPPRAPSDSKRATGEALNPVLTKKVTDQ</sequence>
<evidence type="ECO:0000313" key="2">
    <source>
        <dbReference type="EMBL" id="KAG8100636.1"/>
    </source>
</evidence>
<name>A0A8J5WYX4_ZIZPA</name>
<keyword evidence="3" id="KW-1185">Reference proteome</keyword>
<gene>
    <name evidence="2" type="ORF">GUJ93_ZPchr0013g36946</name>
</gene>